<keyword evidence="8 19" id="KW-0812">Transmembrane</keyword>
<dbReference type="GO" id="GO:0005524">
    <property type="term" value="F:ATP binding"/>
    <property type="evidence" value="ECO:0007669"/>
    <property type="project" value="UniProtKB-KW"/>
</dbReference>
<comment type="cofactor">
    <cofactor evidence="1">
        <name>Mg(2+)</name>
        <dbReference type="ChEBI" id="CHEBI:18420"/>
    </cofactor>
</comment>
<proteinExistence type="inferred from homology"/>
<evidence type="ECO:0000256" key="13">
    <source>
        <dbReference type="ARBA" id="ARBA00022951"/>
    </source>
</evidence>
<keyword evidence="14" id="KW-1278">Translocase</keyword>
<dbReference type="GeneTree" id="ENSGT00940000164922"/>
<keyword evidence="9 19" id="KW-0547">Nucleotide-binding</keyword>
<dbReference type="CDD" id="cd02083">
    <property type="entry name" value="P-type_ATPase_SERCA"/>
    <property type="match status" value="1"/>
</dbReference>
<keyword evidence="17 19" id="KW-0472">Membrane</keyword>
<dbReference type="Gene3D" id="3.40.1110.10">
    <property type="entry name" value="Calcium-transporting ATPase, cytoplasmic domain N"/>
    <property type="match status" value="1"/>
</dbReference>
<evidence type="ECO:0000256" key="14">
    <source>
        <dbReference type="ARBA" id="ARBA00022967"/>
    </source>
</evidence>
<dbReference type="Pfam" id="PF13246">
    <property type="entry name" value="Cation_ATPase"/>
    <property type="match status" value="1"/>
</dbReference>
<reference evidence="21" key="3">
    <citation type="submission" date="2025-08" db="UniProtKB">
        <authorList>
            <consortium name="Ensembl"/>
        </authorList>
    </citation>
    <scope>IDENTIFICATION</scope>
</reference>
<reference evidence="22" key="1">
    <citation type="journal article" date="2014" name="PLoS ONE">
        <title>The genome and linkage map of the northern pike (Esox lucius): conserved synteny revealed between the salmonid sister group and the Neoteleostei.</title>
        <authorList>
            <person name="Rondeau E.B."/>
            <person name="Minkley D.R."/>
            <person name="Leong J.S."/>
            <person name="Messmer A.M."/>
            <person name="Jantzen J.R."/>
            <person name="von Schalburg K.R."/>
            <person name="Lemon C."/>
            <person name="Bird N.H."/>
            <person name="Koop B.F."/>
        </authorList>
    </citation>
    <scope>NUCLEOTIDE SEQUENCE</scope>
</reference>
<evidence type="ECO:0000256" key="15">
    <source>
        <dbReference type="ARBA" id="ARBA00022989"/>
    </source>
</evidence>
<dbReference type="InterPro" id="IPR023298">
    <property type="entry name" value="ATPase_P-typ_TM_dom_sf"/>
</dbReference>
<reference evidence="21" key="2">
    <citation type="submission" date="2020-02" db="EMBL/GenBank/DDBJ databases">
        <title>Esox lucius (northern pike) genome, fEsoLuc1, primary haplotype.</title>
        <authorList>
            <person name="Myers G."/>
            <person name="Karagic N."/>
            <person name="Meyer A."/>
            <person name="Pippel M."/>
            <person name="Reichard M."/>
            <person name="Winkler S."/>
            <person name="Tracey A."/>
            <person name="Sims Y."/>
            <person name="Howe K."/>
            <person name="Rhie A."/>
            <person name="Formenti G."/>
            <person name="Durbin R."/>
            <person name="Fedrigo O."/>
            <person name="Jarvis E.D."/>
        </authorList>
    </citation>
    <scope>NUCLEOTIDE SEQUENCE [LARGE SCALE GENOMIC DNA]</scope>
</reference>
<feature type="domain" description="Cation-transporting P-type ATPase N-terminal" evidence="20">
    <location>
        <begin position="3"/>
        <end position="74"/>
    </location>
</feature>
<dbReference type="InterPro" id="IPR023214">
    <property type="entry name" value="HAD_sf"/>
</dbReference>
<evidence type="ECO:0000256" key="3">
    <source>
        <dbReference type="ARBA" id="ARBA00004477"/>
    </source>
</evidence>
<keyword evidence="13" id="KW-0703">Sarcoplasmic reticulum</keyword>
<feature type="transmembrane region" description="Helical" evidence="19">
    <location>
        <begin position="896"/>
        <end position="915"/>
    </location>
</feature>
<organism evidence="21 22">
    <name type="scientific">Esox lucius</name>
    <name type="common">Northern pike</name>
    <dbReference type="NCBI Taxonomy" id="8010"/>
    <lineage>
        <taxon>Eukaryota</taxon>
        <taxon>Metazoa</taxon>
        <taxon>Chordata</taxon>
        <taxon>Craniata</taxon>
        <taxon>Vertebrata</taxon>
        <taxon>Euteleostomi</taxon>
        <taxon>Actinopterygii</taxon>
        <taxon>Neopterygii</taxon>
        <taxon>Teleostei</taxon>
        <taxon>Protacanthopterygii</taxon>
        <taxon>Esociformes</taxon>
        <taxon>Esocidae</taxon>
        <taxon>Esox</taxon>
    </lineage>
</organism>
<evidence type="ECO:0000313" key="22">
    <source>
        <dbReference type="Proteomes" id="UP000265140"/>
    </source>
</evidence>
<evidence type="ECO:0000256" key="5">
    <source>
        <dbReference type="ARBA" id="ARBA00022448"/>
    </source>
</evidence>
<evidence type="ECO:0000256" key="1">
    <source>
        <dbReference type="ARBA" id="ARBA00001946"/>
    </source>
</evidence>
<dbReference type="GO" id="GO:0016887">
    <property type="term" value="F:ATP hydrolysis activity"/>
    <property type="evidence" value="ECO:0007669"/>
    <property type="project" value="InterPro"/>
</dbReference>
<dbReference type="SUPFAM" id="SSF81665">
    <property type="entry name" value="Calcium ATPase, transmembrane domain M"/>
    <property type="match status" value="1"/>
</dbReference>
<keyword evidence="11 19" id="KW-0067">ATP-binding</keyword>
<dbReference type="GO" id="GO:0033017">
    <property type="term" value="C:sarcoplasmic reticulum membrane"/>
    <property type="evidence" value="ECO:0007669"/>
    <property type="project" value="UniProtKB-SubCell"/>
</dbReference>
<dbReference type="EC" id="7.2.2.10" evidence="19"/>
<evidence type="ECO:0000259" key="20">
    <source>
        <dbReference type="SMART" id="SM00831"/>
    </source>
</evidence>
<evidence type="ECO:0000256" key="12">
    <source>
        <dbReference type="ARBA" id="ARBA00022842"/>
    </source>
</evidence>
<feature type="transmembrane region" description="Helical" evidence="19">
    <location>
        <begin position="798"/>
        <end position="822"/>
    </location>
</feature>
<dbReference type="InterPro" id="IPR004014">
    <property type="entry name" value="ATPase_P-typ_cation-transptr_N"/>
</dbReference>
<protein>
    <recommendedName>
        <fullName evidence="19">Calcium-transporting ATPase</fullName>
        <ecNumber evidence="19">7.2.2.10</ecNumber>
    </recommendedName>
</protein>
<keyword evidence="22" id="KW-1185">Reference proteome</keyword>
<dbReference type="PRINTS" id="PR00119">
    <property type="entry name" value="CATATPASE"/>
</dbReference>
<dbReference type="InterPro" id="IPR044492">
    <property type="entry name" value="P_typ_ATPase_HD_dom"/>
</dbReference>
<comment type="subcellular location">
    <subcellularLocation>
        <location evidence="3">Endoplasmic reticulum membrane</location>
        <topology evidence="3">Multi-pass membrane protein</topology>
    </subcellularLocation>
    <subcellularLocation>
        <location evidence="19">Membrane</location>
        <topology evidence="19">Multi-pass membrane protein</topology>
    </subcellularLocation>
    <subcellularLocation>
        <location evidence="2">Sarcoplasmic reticulum membrane</location>
        <topology evidence="2">Multi-pass membrane protein</topology>
    </subcellularLocation>
</comment>
<evidence type="ECO:0000256" key="10">
    <source>
        <dbReference type="ARBA" id="ARBA00022837"/>
    </source>
</evidence>
<evidence type="ECO:0000256" key="17">
    <source>
        <dbReference type="ARBA" id="ARBA00023136"/>
    </source>
</evidence>
<dbReference type="SMART" id="SM00831">
    <property type="entry name" value="Cation_ATPase_N"/>
    <property type="match status" value="1"/>
</dbReference>
<dbReference type="InterPro" id="IPR059000">
    <property type="entry name" value="ATPase_P-type_domA"/>
</dbReference>
<sequence length="979" mass="107304">MENAHAKEPEEVVSYFGVDQTSGLTPDQFKKNLARYGYNELPAEIGKTIWELVVEQFEDLLVRILLLAACISFERNAESAIEALKEYEPEMGKVYRADRKNVQMIKAREIVPGDVVEVSVGDKVPADVRLIKINSTTLRVDQSILTGESVSVIKHTDPVPDLRAVNQDKKNMLFSGTNIASGKAIGIAVATGVSTEIGKIRDQMAATEQEKTPLQAKLDEFGEQLSKVISLICVAVWMINIGHFNDPVHGGSWIRGAVYYFKIAVALAVAAIPEGLPAVITTCLALGTRRMAKKNAIVRSLPSVETLGCTSVICSDKTGTLTTNQMCVTKMFIIEKVDGDNVSLGSFDISGSKYTPEGEVTKNGASVKCGQYDGLVELSTICALCNDSSLDYNDSKGIYEKVGEATETALCCLVEKMNVFNTEVRGLSKPDRANACCSVIKHLMKKEFTLEFSRDRKSMSVLCSPAKSSKAPLGNKMFIKGAPEGVIERCLYVRVGTNRVPLSEPVKNKIMAVIKEWGTGRDTLRCLALATRDTPPCIEDMNLEDSTKFANYETDLTFVGCVGMLDPPRKEVIGAIELCRAAGIRVIMITGDNKGTAVAICRRIGIFTEDEDTTGRAFTGREFDDLPLHEQKKAVRKACCYARVEPSHKSKIVEFLQGFDEITAMTGDGVNDAPALKKAEIGIAMGSGTAVAKSASEMVLADDNFSSIVAAVEEGRAIYNNMKQFIRYLISSNVGEVVCIFLTAALGLPEALIPVQLLWVNLVTDGLPATALGFNPPDLDIMGKLPRSPKEPLISGWLFFRYLAIGGYVGAATVAAAAWWFLYSEDGPGVSFYQLSHFMQCHDENEDFAGIHCEVFEAAPPMTMALSVLVTIEMCNALNSLSENQSLLRMPPWSNLWLVGAMSLSMSLHFVIIYVDPMPMIFKLTHLNIEKWIVVLKLSFPVILIDEVLKFVARNYLEGKDTHRNLVFIKSIMIVYESE</sequence>
<dbReference type="FunFam" id="3.40.1110.10:FF:000003">
    <property type="entry name" value="Calcium-transporting ATPase"/>
    <property type="match status" value="1"/>
</dbReference>
<comment type="caution">
    <text evidence="19">Lacks conserved residue(s) required for the propagation of feature annotation.</text>
</comment>
<evidence type="ECO:0000256" key="19">
    <source>
        <dbReference type="RuleBase" id="RU361146"/>
    </source>
</evidence>
<dbReference type="STRING" id="8010.ENSELUP00000024798"/>
<dbReference type="FunFam" id="3.40.50.1000:FF:000005">
    <property type="entry name" value="Calcium-transporting ATPase 1"/>
    <property type="match status" value="1"/>
</dbReference>
<dbReference type="SFLD" id="SFLDS00003">
    <property type="entry name" value="Haloacid_Dehalogenase"/>
    <property type="match status" value="1"/>
</dbReference>
<dbReference type="Pfam" id="PF00122">
    <property type="entry name" value="E1-E2_ATPase"/>
    <property type="match status" value="1"/>
</dbReference>
<comment type="function">
    <text evidence="19">Catalyzes the hydrolysis of ATP coupled with the transport of calcium.</text>
</comment>
<reference evidence="21" key="4">
    <citation type="submission" date="2025-09" db="UniProtKB">
        <authorList>
            <consortium name="Ensembl"/>
        </authorList>
    </citation>
    <scope>IDENTIFICATION</scope>
</reference>
<dbReference type="SFLD" id="SFLDG00002">
    <property type="entry name" value="C1.7:_P-type_atpase_like"/>
    <property type="match status" value="1"/>
</dbReference>
<keyword evidence="7 19" id="KW-0109">Calcium transport</keyword>
<evidence type="ECO:0000256" key="16">
    <source>
        <dbReference type="ARBA" id="ARBA00023065"/>
    </source>
</evidence>
<keyword evidence="16 19" id="KW-0406">Ion transport</keyword>
<dbReference type="GO" id="GO:0005388">
    <property type="term" value="F:P-type calcium transporter activity"/>
    <property type="evidence" value="ECO:0007669"/>
    <property type="project" value="UniProtKB-EC"/>
</dbReference>
<dbReference type="Proteomes" id="UP000265140">
    <property type="component" value="Chromosome 11"/>
</dbReference>
<dbReference type="Gene3D" id="1.20.1110.10">
    <property type="entry name" value="Calcium-transporting ATPase, transmembrane domain"/>
    <property type="match status" value="2"/>
</dbReference>
<dbReference type="InterPro" id="IPR008250">
    <property type="entry name" value="ATPase_P-typ_transduc_dom_A_sf"/>
</dbReference>
<evidence type="ECO:0000256" key="6">
    <source>
        <dbReference type="ARBA" id="ARBA00022553"/>
    </source>
</evidence>
<evidence type="ECO:0000256" key="2">
    <source>
        <dbReference type="ARBA" id="ARBA00004326"/>
    </source>
</evidence>
<dbReference type="InterPro" id="IPR018303">
    <property type="entry name" value="ATPase_P-typ_P_site"/>
</dbReference>
<dbReference type="PRINTS" id="PR00120">
    <property type="entry name" value="HATPASE"/>
</dbReference>
<dbReference type="PROSITE" id="PS00154">
    <property type="entry name" value="ATPASE_E1_E2"/>
    <property type="match status" value="1"/>
</dbReference>
<dbReference type="AlphaFoldDB" id="A0A3P8Z8J8"/>
<dbReference type="InterPro" id="IPR036412">
    <property type="entry name" value="HAD-like_sf"/>
</dbReference>
<evidence type="ECO:0000256" key="4">
    <source>
        <dbReference type="ARBA" id="ARBA00005675"/>
    </source>
</evidence>
<comment type="similarity">
    <text evidence="4 19">Belongs to the cation transport ATPase (P-type) (TC 3.A.3) family. Type IIA subfamily.</text>
</comment>
<name>A0A3P8Z8J8_ESOLU</name>
<keyword evidence="12" id="KW-0460">Magnesium</keyword>
<dbReference type="PANTHER" id="PTHR42861">
    <property type="entry name" value="CALCIUM-TRANSPORTING ATPASE"/>
    <property type="match status" value="1"/>
</dbReference>
<dbReference type="SUPFAM" id="SSF81653">
    <property type="entry name" value="Calcium ATPase, transduction domain A"/>
    <property type="match status" value="1"/>
</dbReference>
<dbReference type="SUPFAM" id="SSF56784">
    <property type="entry name" value="HAD-like"/>
    <property type="match status" value="1"/>
</dbReference>
<dbReference type="Bgee" id="ENSELUG00000023607">
    <property type="expression patterns" value="Expressed in embryo and 10 other cell types or tissues"/>
</dbReference>
<keyword evidence="6" id="KW-0597">Phosphoprotein</keyword>
<evidence type="ECO:0000256" key="7">
    <source>
        <dbReference type="ARBA" id="ARBA00022568"/>
    </source>
</evidence>
<dbReference type="NCBIfam" id="TIGR01116">
    <property type="entry name" value="ATPase-IIA1_Ca"/>
    <property type="match status" value="1"/>
</dbReference>
<keyword evidence="10 19" id="KW-0106">Calcium</keyword>
<dbReference type="Gene3D" id="3.40.50.1000">
    <property type="entry name" value="HAD superfamily/HAD-like"/>
    <property type="match status" value="1"/>
</dbReference>
<evidence type="ECO:0000256" key="8">
    <source>
        <dbReference type="ARBA" id="ARBA00022692"/>
    </source>
</evidence>
<dbReference type="Pfam" id="PF00690">
    <property type="entry name" value="Cation_ATPase_N"/>
    <property type="match status" value="1"/>
</dbReference>
<dbReference type="InterPro" id="IPR006068">
    <property type="entry name" value="ATPase_P-typ_cation-transptr_C"/>
</dbReference>
<accession>A0A3P8Z8J8</accession>
<dbReference type="SUPFAM" id="SSF81660">
    <property type="entry name" value="Metal cation-transporting ATPase, ATP-binding domain N"/>
    <property type="match status" value="1"/>
</dbReference>
<keyword evidence="5 19" id="KW-0813">Transport</keyword>
<dbReference type="NCBIfam" id="TIGR01494">
    <property type="entry name" value="ATPase_P-type"/>
    <property type="match status" value="2"/>
</dbReference>
<evidence type="ECO:0000256" key="9">
    <source>
        <dbReference type="ARBA" id="ARBA00022741"/>
    </source>
</evidence>
<dbReference type="InterPro" id="IPR023299">
    <property type="entry name" value="ATPase_P-typ_cyto_dom_N"/>
</dbReference>
<gene>
    <name evidence="21" type="primary">ATP2A1</name>
</gene>
<comment type="catalytic activity">
    <reaction evidence="18">
        <text>Ca(2+)(in) + ATP + H2O = Ca(2+)(out) + ADP + phosphate + H(+)</text>
        <dbReference type="Rhea" id="RHEA:18105"/>
        <dbReference type="ChEBI" id="CHEBI:15377"/>
        <dbReference type="ChEBI" id="CHEBI:15378"/>
        <dbReference type="ChEBI" id="CHEBI:29108"/>
        <dbReference type="ChEBI" id="CHEBI:30616"/>
        <dbReference type="ChEBI" id="CHEBI:43474"/>
        <dbReference type="ChEBI" id="CHEBI:456216"/>
        <dbReference type="EC" id="7.2.2.10"/>
    </reaction>
    <physiologicalReaction direction="left-to-right" evidence="18">
        <dbReference type="Rhea" id="RHEA:18106"/>
    </physiologicalReaction>
</comment>
<dbReference type="Ensembl" id="ENSELUT00000036339.3">
    <property type="protein sequence ID" value="ENSELUP00000024798.3"/>
    <property type="gene ID" value="ENSELUG00000023607.3"/>
</dbReference>
<evidence type="ECO:0000256" key="11">
    <source>
        <dbReference type="ARBA" id="ARBA00022840"/>
    </source>
</evidence>
<dbReference type="Gene3D" id="2.70.150.10">
    <property type="entry name" value="Calcium-transporting ATPase, cytoplasmic transduction domain A"/>
    <property type="match status" value="2"/>
</dbReference>
<keyword evidence="15 19" id="KW-1133">Transmembrane helix</keyword>
<evidence type="ECO:0000256" key="18">
    <source>
        <dbReference type="ARBA" id="ARBA00047282"/>
    </source>
</evidence>
<dbReference type="Pfam" id="PF00689">
    <property type="entry name" value="Cation_ATPase_C"/>
    <property type="match status" value="1"/>
</dbReference>
<dbReference type="SFLD" id="SFLDF00027">
    <property type="entry name" value="p-type_atpase"/>
    <property type="match status" value="1"/>
</dbReference>
<evidence type="ECO:0000313" key="21">
    <source>
        <dbReference type="Ensembl" id="ENSELUP00000024798.3"/>
    </source>
</evidence>
<dbReference type="InterPro" id="IPR001757">
    <property type="entry name" value="P_typ_ATPase"/>
</dbReference>
<dbReference type="InterPro" id="IPR005782">
    <property type="entry name" value="P-type_ATPase_IIA"/>
</dbReference>
<dbReference type="FunFam" id="2.70.150.10:FF:000160">
    <property type="entry name" value="Sarcoplasmic/endoplasmic reticulum calcium ATPase 1"/>
    <property type="match status" value="1"/>
</dbReference>
<dbReference type="Pfam" id="PF08282">
    <property type="entry name" value="Hydrolase_3"/>
    <property type="match status" value="1"/>
</dbReference>
<dbReference type="FunFam" id="1.20.1110.10:FF:000065">
    <property type="entry name" value="Sarcoplasmic/endoplasmic reticulum calcium ATPase 1"/>
    <property type="match status" value="2"/>
</dbReference>